<feature type="domain" description="AMP-binding enzyme C-terminal" evidence="3">
    <location>
        <begin position="420"/>
        <end position="494"/>
    </location>
</feature>
<evidence type="ECO:0000259" key="3">
    <source>
        <dbReference type="Pfam" id="PF13193"/>
    </source>
</evidence>
<dbReference type="InterPro" id="IPR042099">
    <property type="entry name" value="ANL_N_sf"/>
</dbReference>
<evidence type="ECO:0000259" key="2">
    <source>
        <dbReference type="Pfam" id="PF00501"/>
    </source>
</evidence>
<dbReference type="PANTHER" id="PTHR43352:SF1">
    <property type="entry name" value="ANTHRANILATE--COA LIGASE"/>
    <property type="match status" value="1"/>
</dbReference>
<dbReference type="InterPro" id="IPR045851">
    <property type="entry name" value="AMP-bd_C_sf"/>
</dbReference>
<feature type="domain" description="AMP-dependent synthetase/ligase" evidence="2">
    <location>
        <begin position="29"/>
        <end position="370"/>
    </location>
</feature>
<dbReference type="PANTHER" id="PTHR43352">
    <property type="entry name" value="ACETYL-COA SYNTHETASE"/>
    <property type="match status" value="1"/>
</dbReference>
<protein>
    <submittedName>
        <fullName evidence="4">Acetyl-CoA synthetase</fullName>
    </submittedName>
</protein>
<dbReference type="SUPFAM" id="SSF56801">
    <property type="entry name" value="Acetyl-CoA synthetase-like"/>
    <property type="match status" value="1"/>
</dbReference>
<dbReference type="InterPro" id="IPR025110">
    <property type="entry name" value="AMP-bd_C"/>
</dbReference>
<sequence>MLSVDAPGPALPPPPGRFNLAAYVLAGGAATPGKVALSILGADAPEDWTYARLARAVGGIAGGLAAMGLAPGDRVLLRLGNTVEFPLAFLGCIAAGLVPVPTSSQLTTPEIGPMAALVAPRLIVAGPGIALPDPLPCPVLTEAELHDLAAHAPEAPRLGDPERPAYAVFTSGTSGRPRAVLHAHRAIWARRMMWNGWYGLRPDDRLMHAGAFNWTYTLGTGLMDPWSRGATALIPAAGTAPADLPALVAEHGATIFAAAPGVYRQMLRAGLPPLPRLRHGLSAGEKLADPIRHAWQVATGTALHEAFGMSECSTFVSGNPARPAPEGALGHAQPGRRVAVLGDDGAPVPRGTPGLLAVDAADPGLMLGYLGAPEATAARFRGGWFVTGDRVAMAPDGALRYLGRDDDMMNAGGYRVSPVEVEAAMAAHPGVHEAACVEVAVSESASVIGCFYVPEAGPVAETALSAHAHARLAHYKCPRLFVAVDTLPRGANNKLLRRALRRKLESGEIALPAPPGRNPAG</sequence>
<accession>A0ABQ1QLB7</accession>
<dbReference type="InterPro" id="IPR000873">
    <property type="entry name" value="AMP-dep_synth/lig_dom"/>
</dbReference>
<dbReference type="RefSeq" id="WP_188527141.1">
    <property type="nucleotide sequence ID" value="NZ_BMGI01000002.1"/>
</dbReference>
<evidence type="ECO:0000313" key="4">
    <source>
        <dbReference type="EMBL" id="GGD32965.1"/>
    </source>
</evidence>
<keyword evidence="1" id="KW-0436">Ligase</keyword>
<reference evidence="5" key="1">
    <citation type="journal article" date="2019" name="Int. J. Syst. Evol. Microbiol.">
        <title>The Global Catalogue of Microorganisms (GCM) 10K type strain sequencing project: providing services to taxonomists for standard genome sequencing and annotation.</title>
        <authorList>
            <consortium name="The Broad Institute Genomics Platform"/>
            <consortium name="The Broad Institute Genome Sequencing Center for Infectious Disease"/>
            <person name="Wu L."/>
            <person name="Ma J."/>
        </authorList>
    </citation>
    <scope>NUCLEOTIDE SEQUENCE [LARGE SCALE GENOMIC DNA]</scope>
    <source>
        <strain evidence="5">CGMCC 1.12922</strain>
    </source>
</reference>
<dbReference type="Pfam" id="PF13193">
    <property type="entry name" value="AMP-binding_C"/>
    <property type="match status" value="1"/>
</dbReference>
<dbReference type="Proteomes" id="UP000617355">
    <property type="component" value="Unassembled WGS sequence"/>
</dbReference>
<evidence type="ECO:0000256" key="1">
    <source>
        <dbReference type="ARBA" id="ARBA00022598"/>
    </source>
</evidence>
<evidence type="ECO:0000313" key="5">
    <source>
        <dbReference type="Proteomes" id="UP000617355"/>
    </source>
</evidence>
<name>A0ABQ1QLB7_9RHOB</name>
<dbReference type="Pfam" id="PF00501">
    <property type="entry name" value="AMP-binding"/>
    <property type="match status" value="1"/>
</dbReference>
<gene>
    <name evidence="4" type="primary">acs</name>
    <name evidence="4" type="ORF">GCM10011358_16360</name>
</gene>
<proteinExistence type="predicted"/>
<comment type="caution">
    <text evidence="4">The sequence shown here is derived from an EMBL/GenBank/DDBJ whole genome shotgun (WGS) entry which is preliminary data.</text>
</comment>
<organism evidence="4 5">
    <name type="scientific">Sinisalibacter lacisalsi</name>
    <dbReference type="NCBI Taxonomy" id="1526570"/>
    <lineage>
        <taxon>Bacteria</taxon>
        <taxon>Pseudomonadati</taxon>
        <taxon>Pseudomonadota</taxon>
        <taxon>Alphaproteobacteria</taxon>
        <taxon>Rhodobacterales</taxon>
        <taxon>Roseobacteraceae</taxon>
        <taxon>Sinisalibacter</taxon>
    </lineage>
</organism>
<dbReference type="Gene3D" id="3.40.50.12780">
    <property type="entry name" value="N-terminal domain of ligase-like"/>
    <property type="match status" value="1"/>
</dbReference>
<keyword evidence="5" id="KW-1185">Reference proteome</keyword>
<dbReference type="EMBL" id="BMGI01000002">
    <property type="protein sequence ID" value="GGD32965.1"/>
    <property type="molecule type" value="Genomic_DNA"/>
</dbReference>
<dbReference type="Gene3D" id="3.30.300.30">
    <property type="match status" value="1"/>
</dbReference>